<reference evidence="2" key="1">
    <citation type="journal article" date="2010" name="Nat. Biotechnol.">
        <title>Draft genome sequence of the oilseed species Ricinus communis.</title>
        <authorList>
            <person name="Chan A.P."/>
            <person name="Crabtree J."/>
            <person name="Zhao Q."/>
            <person name="Lorenzi H."/>
            <person name="Orvis J."/>
            <person name="Puiu D."/>
            <person name="Melake-Berhan A."/>
            <person name="Jones K.M."/>
            <person name="Redman J."/>
            <person name="Chen G."/>
            <person name="Cahoon E.B."/>
            <person name="Gedil M."/>
            <person name="Stanke M."/>
            <person name="Haas B.J."/>
            <person name="Wortman J.R."/>
            <person name="Fraser-Liggett C.M."/>
            <person name="Ravel J."/>
            <person name="Rabinowicz P.D."/>
        </authorList>
    </citation>
    <scope>NUCLEOTIDE SEQUENCE [LARGE SCALE GENOMIC DNA]</scope>
    <source>
        <strain evidence="2">cv. Hale</strain>
    </source>
</reference>
<keyword evidence="2" id="KW-1185">Reference proteome</keyword>
<proteinExistence type="predicted"/>
<gene>
    <name evidence="1" type="ORF">RCOM_0332890</name>
</gene>
<dbReference type="InParanoid" id="B9T4S9"/>
<dbReference type="Proteomes" id="UP000008311">
    <property type="component" value="Unassembled WGS sequence"/>
</dbReference>
<protein>
    <submittedName>
        <fullName evidence="1">Uncharacterized protein</fullName>
    </submittedName>
</protein>
<evidence type="ECO:0000313" key="2">
    <source>
        <dbReference type="Proteomes" id="UP000008311"/>
    </source>
</evidence>
<organism evidence="1 2">
    <name type="scientific">Ricinus communis</name>
    <name type="common">Castor bean</name>
    <dbReference type="NCBI Taxonomy" id="3988"/>
    <lineage>
        <taxon>Eukaryota</taxon>
        <taxon>Viridiplantae</taxon>
        <taxon>Streptophyta</taxon>
        <taxon>Embryophyta</taxon>
        <taxon>Tracheophyta</taxon>
        <taxon>Spermatophyta</taxon>
        <taxon>Magnoliopsida</taxon>
        <taxon>eudicotyledons</taxon>
        <taxon>Gunneridae</taxon>
        <taxon>Pentapetalae</taxon>
        <taxon>rosids</taxon>
        <taxon>fabids</taxon>
        <taxon>Malpighiales</taxon>
        <taxon>Euphorbiaceae</taxon>
        <taxon>Acalyphoideae</taxon>
        <taxon>Acalypheae</taxon>
        <taxon>Ricinus</taxon>
    </lineage>
</organism>
<sequence>MWVKRYDLLHPNQENCHEIAKQEKKSEFVRALQTVVGKLVEPQVRKKYLINATPMGYKSETSTQRSNHAKAAEHRIIVYSEPSTCR</sequence>
<accession>B9T4S9</accession>
<name>B9T4S9_RICCO</name>
<dbReference type="AlphaFoldDB" id="B9T4S9"/>
<evidence type="ECO:0000313" key="1">
    <source>
        <dbReference type="EMBL" id="EEF29133.1"/>
    </source>
</evidence>
<dbReference type="EMBL" id="EQ974491">
    <property type="protein sequence ID" value="EEF29133.1"/>
    <property type="molecule type" value="Genomic_DNA"/>
</dbReference>